<feature type="region of interest" description="Disordered" evidence="1">
    <location>
        <begin position="152"/>
        <end position="214"/>
    </location>
</feature>
<dbReference type="Gene3D" id="3.40.1440.10">
    <property type="entry name" value="GIY-YIG endonuclease"/>
    <property type="match status" value="1"/>
</dbReference>
<dbReference type="AlphaFoldDB" id="A0A388KYR9"/>
<dbReference type="Gramene" id="GBG75195">
    <property type="protein sequence ID" value="GBG75195"/>
    <property type="gene ID" value="CBR_g19708"/>
</dbReference>
<dbReference type="EMBL" id="BFEA01000219">
    <property type="protein sequence ID" value="GBG75195.1"/>
    <property type="molecule type" value="Genomic_DNA"/>
</dbReference>
<dbReference type="InterPro" id="IPR000305">
    <property type="entry name" value="GIY-YIG_endonuc"/>
</dbReference>
<evidence type="ECO:0000313" key="3">
    <source>
        <dbReference type="EMBL" id="GBG75195.1"/>
    </source>
</evidence>
<organism evidence="3 4">
    <name type="scientific">Chara braunii</name>
    <name type="common">Braun's stonewort</name>
    <dbReference type="NCBI Taxonomy" id="69332"/>
    <lineage>
        <taxon>Eukaryota</taxon>
        <taxon>Viridiplantae</taxon>
        <taxon>Streptophyta</taxon>
        <taxon>Charophyceae</taxon>
        <taxon>Charales</taxon>
        <taxon>Characeae</taxon>
        <taxon>Chara</taxon>
    </lineage>
</organism>
<feature type="domain" description="GIY-YIG" evidence="2">
    <location>
        <begin position="256"/>
        <end position="347"/>
    </location>
</feature>
<dbReference type="SMART" id="SM00465">
    <property type="entry name" value="GIYc"/>
    <property type="match status" value="1"/>
</dbReference>
<dbReference type="CDD" id="cd22265">
    <property type="entry name" value="UDM1_RNF168"/>
    <property type="match status" value="1"/>
</dbReference>
<feature type="compositionally biased region" description="Basic residues" evidence="1">
    <location>
        <begin position="351"/>
        <end position="365"/>
    </location>
</feature>
<dbReference type="InterPro" id="IPR036875">
    <property type="entry name" value="Znf_CCHC_sf"/>
</dbReference>
<gene>
    <name evidence="3" type="ORF">CBR_g19708</name>
</gene>
<dbReference type="SUPFAM" id="SSF57756">
    <property type="entry name" value="Retrovirus zinc finger-like domains"/>
    <property type="match status" value="1"/>
</dbReference>
<feature type="compositionally biased region" description="Acidic residues" evidence="1">
    <location>
        <begin position="186"/>
        <end position="199"/>
    </location>
</feature>
<dbReference type="Proteomes" id="UP000265515">
    <property type="component" value="Unassembled WGS sequence"/>
</dbReference>
<comment type="caution">
    <text evidence="3">The sequence shown here is derived from an EMBL/GenBank/DDBJ whole genome shotgun (WGS) entry which is preliminary data.</text>
</comment>
<dbReference type="SUPFAM" id="SSF82771">
    <property type="entry name" value="GIY-YIG endonuclease"/>
    <property type="match status" value="1"/>
</dbReference>
<protein>
    <recommendedName>
        <fullName evidence="2">GIY-YIG domain-containing protein</fullName>
    </recommendedName>
</protein>
<dbReference type="InterPro" id="IPR035901">
    <property type="entry name" value="GIY-YIG_endonuc_sf"/>
</dbReference>
<feature type="region of interest" description="Disordered" evidence="1">
    <location>
        <begin position="345"/>
        <end position="370"/>
    </location>
</feature>
<feature type="compositionally biased region" description="Low complexity" evidence="1">
    <location>
        <begin position="200"/>
        <end position="209"/>
    </location>
</feature>
<accession>A0A388KYR9</accession>
<evidence type="ECO:0000259" key="2">
    <source>
        <dbReference type="SMART" id="SM00465"/>
    </source>
</evidence>
<dbReference type="GO" id="GO:0003676">
    <property type="term" value="F:nucleic acid binding"/>
    <property type="evidence" value="ECO:0007669"/>
    <property type="project" value="InterPro"/>
</dbReference>
<dbReference type="GO" id="GO:0008270">
    <property type="term" value="F:zinc ion binding"/>
    <property type="evidence" value="ECO:0007669"/>
    <property type="project" value="InterPro"/>
</dbReference>
<dbReference type="STRING" id="69332.A0A388KYR9"/>
<name>A0A388KYR9_CHABU</name>
<keyword evidence="4" id="KW-1185">Reference proteome</keyword>
<reference evidence="3 4" key="1">
    <citation type="journal article" date="2018" name="Cell">
        <title>The Chara Genome: Secondary Complexity and Implications for Plant Terrestrialization.</title>
        <authorList>
            <person name="Nishiyama T."/>
            <person name="Sakayama H."/>
            <person name="Vries J.D."/>
            <person name="Buschmann H."/>
            <person name="Saint-Marcoux D."/>
            <person name="Ullrich K.K."/>
            <person name="Haas F.B."/>
            <person name="Vanderstraeten L."/>
            <person name="Becker D."/>
            <person name="Lang D."/>
            <person name="Vosolsobe S."/>
            <person name="Rombauts S."/>
            <person name="Wilhelmsson P.K.I."/>
            <person name="Janitza P."/>
            <person name="Kern R."/>
            <person name="Heyl A."/>
            <person name="Rumpler F."/>
            <person name="Villalobos L.I.A.C."/>
            <person name="Clay J.M."/>
            <person name="Skokan R."/>
            <person name="Toyoda A."/>
            <person name="Suzuki Y."/>
            <person name="Kagoshima H."/>
            <person name="Schijlen E."/>
            <person name="Tajeshwar N."/>
            <person name="Catarino B."/>
            <person name="Hetherington A.J."/>
            <person name="Saltykova A."/>
            <person name="Bonnot C."/>
            <person name="Breuninger H."/>
            <person name="Symeonidi A."/>
            <person name="Radhakrishnan G.V."/>
            <person name="Van Nieuwerburgh F."/>
            <person name="Deforce D."/>
            <person name="Chang C."/>
            <person name="Karol K.G."/>
            <person name="Hedrich R."/>
            <person name="Ulvskov P."/>
            <person name="Glockner G."/>
            <person name="Delwiche C.F."/>
            <person name="Petrasek J."/>
            <person name="Van de Peer Y."/>
            <person name="Friml J."/>
            <person name="Beilby M."/>
            <person name="Dolan L."/>
            <person name="Kohara Y."/>
            <person name="Sugano S."/>
            <person name="Fujiyama A."/>
            <person name="Delaux P.-M."/>
            <person name="Quint M."/>
            <person name="TheiBen G."/>
            <person name="Hagemann M."/>
            <person name="Harholt J."/>
            <person name="Dunand C."/>
            <person name="Zachgo S."/>
            <person name="Langdale J."/>
            <person name="Maumus F."/>
            <person name="Straeten D.V.D."/>
            <person name="Gould S.B."/>
            <person name="Rensing S.A."/>
        </authorList>
    </citation>
    <scope>NUCLEOTIDE SEQUENCE [LARGE SCALE GENOMIC DNA]</scope>
    <source>
        <strain evidence="3 4">S276</strain>
    </source>
</reference>
<feature type="compositionally biased region" description="Basic residues" evidence="1">
    <location>
        <begin position="152"/>
        <end position="179"/>
    </location>
</feature>
<evidence type="ECO:0000313" key="4">
    <source>
        <dbReference type="Proteomes" id="UP000265515"/>
    </source>
</evidence>
<proteinExistence type="predicted"/>
<sequence>MMYLINGPAGGAGGQSGGSGNGFGSNTGGFNSGGGGYAGGGGGFGGGNNVCFSWGKVGHFARDCWSRRTRGFPSNYVDPELEEIKEQHRLARKERLELEEKRRVEDERKAREEDDARRNADFARKAEEFKLQLRAELVEEWRKKEEEAKKAVKRLKQASKSAITRRQRKKGGKFGKTARKIAYSEMSDESDSDTGDSDTSELQSSSTSSDDSKRGRSVECAISVATLLLVIRGQIPWLEKYVRRSEEVGKLLDLKTGGVYAIVSPWTTKSYVGSTVRPMIHRWREHCRNAQSDALGLAPHLYRWLRKYGVDKYTIIPLNHSDKGDDYAFERFLIEDLYPSLNTREVGKEGKHSRRRARRGRRERRGRSGEARVQKVVTFVFQGATYTSLLVRLAEHEGRGRWTLVFSGGDVWTDRWRNVVKKYGNTVLMINGKKTTLHEAKRELQQGREVTFILVVRSKTTTGKNRTWLIGLLRKPRPVVAKFLRTRVRIVWIRNRNVGELLHNQKLFASEEQHRCPCKELALPKLDGHILTRFSEIEVPRFVGNSKNITRPAKACCMPVLVKAILEAVKHVKGSGTTQVTISSAWADREPYTEAWTDEEILKGVEYDLEHSFVRCGGRLVKQIFGIPMGKSMSPILASVTCAVAKMRFLRQLGTERRFISGWRIMDDITVIVGVDAENSSGGFPESFFKAFEDIYDDNLEVIRKP</sequence>
<evidence type="ECO:0000256" key="1">
    <source>
        <dbReference type="SAM" id="MobiDB-lite"/>
    </source>
</evidence>